<dbReference type="EMBL" id="QXED01000009">
    <property type="protein sequence ID" value="RIV19059.1"/>
    <property type="molecule type" value="Genomic_DNA"/>
</dbReference>
<keyword evidence="3" id="KW-0325">Glycoprotein</keyword>
<dbReference type="PROSITE" id="PS51257">
    <property type="entry name" value="PROKAR_LIPOPROTEIN"/>
    <property type="match status" value="1"/>
</dbReference>
<dbReference type="InterPro" id="IPR013519">
    <property type="entry name" value="Int_alpha_beta-p"/>
</dbReference>
<evidence type="ECO:0000256" key="4">
    <source>
        <dbReference type="SAM" id="MobiDB-lite"/>
    </source>
</evidence>
<dbReference type="InterPro" id="IPR011519">
    <property type="entry name" value="UnbV_ASPIC"/>
</dbReference>
<dbReference type="Proteomes" id="UP000283523">
    <property type="component" value="Unassembled WGS sequence"/>
</dbReference>
<evidence type="ECO:0000256" key="2">
    <source>
        <dbReference type="ARBA" id="ARBA00022737"/>
    </source>
</evidence>
<dbReference type="SMART" id="SM00191">
    <property type="entry name" value="Int_alpha"/>
    <property type="match status" value="3"/>
</dbReference>
<dbReference type="PANTHER" id="PTHR16026">
    <property type="entry name" value="CARTILAGE ACIDIC PROTEIN 1"/>
    <property type="match status" value="1"/>
</dbReference>
<dbReference type="Gene3D" id="2.130.10.130">
    <property type="entry name" value="Integrin alpha, N-terminal"/>
    <property type="match status" value="3"/>
</dbReference>
<keyword evidence="7" id="KW-1185">Reference proteome</keyword>
<evidence type="ECO:0000256" key="3">
    <source>
        <dbReference type="ARBA" id="ARBA00023180"/>
    </source>
</evidence>
<dbReference type="OrthoDB" id="1488345at2"/>
<dbReference type="SUPFAM" id="SSF69318">
    <property type="entry name" value="Integrin alpha N-terminal domain"/>
    <property type="match status" value="3"/>
</dbReference>
<comment type="caution">
    <text evidence="6">The sequence shown here is derived from an EMBL/GenBank/DDBJ whole genome shotgun (WGS) entry which is preliminary data.</text>
</comment>
<dbReference type="Pfam" id="PF07593">
    <property type="entry name" value="UnbV_ASPIC"/>
    <property type="match status" value="1"/>
</dbReference>
<evidence type="ECO:0000256" key="1">
    <source>
        <dbReference type="ARBA" id="ARBA00022729"/>
    </source>
</evidence>
<name>A0A418M0N4_9BACT</name>
<evidence type="ECO:0000313" key="6">
    <source>
        <dbReference type="EMBL" id="RIV19059.1"/>
    </source>
</evidence>
<dbReference type="InterPro" id="IPR028994">
    <property type="entry name" value="Integrin_alpha_N"/>
</dbReference>
<accession>A0A418M0N4</accession>
<reference evidence="6 7" key="1">
    <citation type="submission" date="2018-08" db="EMBL/GenBank/DDBJ databases">
        <title>Fibrisoma montanum sp. nov., isolated from Danxia mountain soil.</title>
        <authorList>
            <person name="Huang Y."/>
        </authorList>
    </citation>
    <scope>NUCLEOTIDE SEQUENCE [LARGE SCALE GENOMIC DNA]</scope>
    <source>
        <strain evidence="6 7">HYT19</strain>
    </source>
</reference>
<protein>
    <submittedName>
        <fullName evidence="6">RNA-binding protein</fullName>
    </submittedName>
</protein>
<keyword evidence="2" id="KW-0677">Repeat</keyword>
<keyword evidence="1" id="KW-0732">Signal</keyword>
<dbReference type="InterPro" id="IPR027039">
    <property type="entry name" value="Crtac1"/>
</dbReference>
<feature type="region of interest" description="Disordered" evidence="4">
    <location>
        <begin position="873"/>
        <end position="894"/>
    </location>
</feature>
<sequence>MRSALFLLTGCVVWLTGCGHRSTRFDLLSPSQTGVDFTNTITETDSFNVLEFEYIYNGGGVGVGDFNGDGLTDIFFAGNQVSSRMYLNRTTPGGGDFRFEDVTEAAGVGTKVWCSGVAVGDINQDGRLDVFVSTLHPDKRKAVPKLLFLNQGNDASGVPRFVEAAREVGLADSSFGTQAAFVDYDRDGDLDVYLLTNALEEYNRNTVTGPRNNGTARSVDKLYRNDGVGQGAGGKGLGAGGNDRINPPPPAPRPLPHFTDVSQEAGIIHEGWGLGVIVNDVNQDGWPDIYVANDFQSNDVLYINDQHGHFVNRIADALKHQSHNSMGVDMADINNDGLNDITVVDMMPDDNLRQKTMFGTVPYDKFQMAQRLGYQPQYVRNMLQLNRGFAPEGEGLGAKGVGQGARGSAVPFAPRPSPPAPGPTPLFSDIGYMAGVYATDWSWSPLLADFDNDGYRDLLITNGYRRDVTDLDFSTYNREANQFGSDDDRHRRILESLKTLEGVHKPNVMYRNNGRGTDAGSTGLTFTNVAEDWGLDQPSYTNGTAYADFDNDGDLDLVMNNVNDPAFIYRNNTIRGQPSADNAFLRLRLKGTPGNLNGLGATVSIYVQGQMQYAEQVVQRGYQSTVEPLMHFGLGKARRIDSLKIRWPDGRGQVLANVAVNQVLTLDQAQARPQGASFMRRQEPASEPLFREVSTAVGLAFRHEETDFVDYKMQQTLLPHKHSQIGPGLAVGDVTGDGLDDVYIAGAAQQPGALFIQQPGGTFRRTAMPTKDEEETGVLFFDADNDGDQDLYAVRGSTEFGKNQAQYQDQLYLNDGKGHLTPAVNALPPTTASGSCVTAGDFDRDGDLDLFIGGRVVPQTYPKPARSYLLRNDSELTSPRPNGHPSPSKGKGKGVKFTDVTQQLAPGLAEAGLVCAALWSDYDNDGWLDLLVTGEWMPVMVFTNRLGHGTKGAAHKPDGWEPAFVLRPTPLAPAGWWNSLVAGDFDNDGDTDYVAGNLGLNTRYRASETEPVSVYAADYDQNGSLDPIITWFNQGNEYAAHPRETLTDQMPAFRKQFTSYAAYGKKPFAEMIPDEQRTKALVRRATYFASAFLENKGAGTFSVRPLPTEAQLSPVFGMAATDVNEDGNLDLLLVGNDYAADILTGWNDAGIGVYLQGDGRGYFRSVPVGQSGFLVDKDAKALAELTRPSGQPLFLAAQNQDSLRVFAPARPLRSQTIRLQPTDQYVLATLPNGKKQRMEGYWGASYLAQSSRTVRVPVGALTAEVVGLKGRRTVRLAGGEVARK</sequence>
<dbReference type="InterPro" id="IPR013517">
    <property type="entry name" value="FG-GAP"/>
</dbReference>
<feature type="domain" description="ASPIC/UnbV" evidence="5">
    <location>
        <begin position="598"/>
        <end position="665"/>
    </location>
</feature>
<organism evidence="6 7">
    <name type="scientific">Fibrisoma montanum</name>
    <dbReference type="NCBI Taxonomy" id="2305895"/>
    <lineage>
        <taxon>Bacteria</taxon>
        <taxon>Pseudomonadati</taxon>
        <taxon>Bacteroidota</taxon>
        <taxon>Cytophagia</taxon>
        <taxon>Cytophagales</taxon>
        <taxon>Spirosomataceae</taxon>
        <taxon>Fibrisoma</taxon>
    </lineage>
</organism>
<dbReference type="RefSeq" id="WP_119670769.1">
    <property type="nucleotide sequence ID" value="NZ_QXED01000009.1"/>
</dbReference>
<proteinExistence type="predicted"/>
<gene>
    <name evidence="6" type="ORF">DYU11_26555</name>
</gene>
<dbReference type="Pfam" id="PF13517">
    <property type="entry name" value="FG-GAP_3"/>
    <property type="match status" value="5"/>
</dbReference>
<dbReference type="PANTHER" id="PTHR16026:SF0">
    <property type="entry name" value="CARTILAGE ACIDIC PROTEIN 1"/>
    <property type="match status" value="1"/>
</dbReference>
<evidence type="ECO:0000259" key="5">
    <source>
        <dbReference type="Pfam" id="PF07593"/>
    </source>
</evidence>
<feature type="region of interest" description="Disordered" evidence="4">
    <location>
        <begin position="400"/>
        <end position="420"/>
    </location>
</feature>
<evidence type="ECO:0000313" key="7">
    <source>
        <dbReference type="Proteomes" id="UP000283523"/>
    </source>
</evidence>